<evidence type="ECO:0000256" key="5">
    <source>
        <dbReference type="ARBA" id="ARBA00048819"/>
    </source>
</evidence>
<dbReference type="Gene3D" id="3.30.590.20">
    <property type="match status" value="1"/>
</dbReference>
<evidence type="ECO:0000313" key="8">
    <source>
        <dbReference type="Proteomes" id="UP000430295"/>
    </source>
</evidence>
<dbReference type="InterPro" id="IPR035434">
    <property type="entry name" value="GCL_bact_plant"/>
</dbReference>
<dbReference type="EMBL" id="WMYS01000004">
    <property type="protein sequence ID" value="MTR41528.1"/>
    <property type="molecule type" value="Genomic_DNA"/>
</dbReference>
<dbReference type="PANTHER" id="PTHR34378">
    <property type="entry name" value="GLUTAMATE--CYSTEINE LIGASE, CHLOROPLASTIC"/>
    <property type="match status" value="1"/>
</dbReference>
<gene>
    <name evidence="7" type="ORF">GMC75_07585</name>
</gene>
<sequence>MTKQQTIKLLKEKYLSNMKEASELFVGVELEFPIVEIHGNKTNIEVTKNLFRTLANLLDFEVEKMDDDQNPIQLVHCPSKDRILFELSYNTIEFAFEKAHSIDEVAERFEAYLKIIQPILQEDHHEIQGHGIHPQWQENDNSPVKIERYKMLMAFLAMNDTGMKTHPYPSYGAFICGNQLQLDVRRDNYIRIINAFNKIEAAKAYLFSNSEFSAEAWDTRITRDIFWEESLHGYYKENVGIYPKDYQSEEEFFNNLASTAIFTATREDQSYYFKPIRVKDYLDQKKITAYTADGNKKIIRPVKEDLKQHRSYQFQDLTARGTVEFRSVCTQPLEITFAPIAFELGLFVQLEYLENYLEHCSFLKNEKQDYRKLRKKYSKKILSEKEEESIQSFSKDLIDMARSGLIERGYGEEKFLIINKKLNC</sequence>
<dbReference type="InterPro" id="IPR006336">
    <property type="entry name" value="GCS2"/>
</dbReference>
<evidence type="ECO:0000256" key="6">
    <source>
        <dbReference type="SAM" id="Coils"/>
    </source>
</evidence>
<keyword evidence="4" id="KW-0067">ATP-binding</keyword>
<feature type="coiled-coil region" evidence="6">
    <location>
        <begin position="353"/>
        <end position="380"/>
    </location>
</feature>
<dbReference type="SUPFAM" id="SSF55931">
    <property type="entry name" value="Glutamine synthetase/guanido kinase"/>
    <property type="match status" value="1"/>
</dbReference>
<protein>
    <recommendedName>
        <fullName evidence="1">glutamate--cysteine ligase</fullName>
        <ecNumber evidence="1">6.3.2.2</ecNumber>
    </recommendedName>
</protein>
<reference evidence="7 8" key="1">
    <citation type="journal article" date="2019" name="Nat. Med.">
        <title>A library of human gut bacterial isolates paired with longitudinal multiomics data enables mechanistic microbiome research.</title>
        <authorList>
            <person name="Poyet M."/>
            <person name="Groussin M."/>
            <person name="Gibbons S.M."/>
            <person name="Avila-Pacheco J."/>
            <person name="Jiang X."/>
            <person name="Kearney S.M."/>
            <person name="Perrotta A.R."/>
            <person name="Berdy B."/>
            <person name="Zhao S."/>
            <person name="Lieberman T.D."/>
            <person name="Swanson P.K."/>
            <person name="Smith M."/>
            <person name="Roesemann S."/>
            <person name="Alexander J.E."/>
            <person name="Rich S.A."/>
            <person name="Livny J."/>
            <person name="Vlamakis H."/>
            <person name="Clish C."/>
            <person name="Bullock K."/>
            <person name="Deik A."/>
            <person name="Scott J."/>
            <person name="Pierce K.A."/>
            <person name="Xavier R.J."/>
            <person name="Alm E.J."/>
        </authorList>
    </citation>
    <scope>NUCLEOTIDE SEQUENCE [LARGE SCALE GENOMIC DNA]</scope>
    <source>
        <strain evidence="7 8">BIOML-A18</strain>
    </source>
</reference>
<evidence type="ECO:0000256" key="4">
    <source>
        <dbReference type="ARBA" id="ARBA00022840"/>
    </source>
</evidence>
<keyword evidence="6" id="KW-0175">Coiled coil</keyword>
<dbReference type="Proteomes" id="UP000430295">
    <property type="component" value="Unassembled WGS sequence"/>
</dbReference>
<dbReference type="InterPro" id="IPR014746">
    <property type="entry name" value="Gln_synth/guanido_kin_cat_dom"/>
</dbReference>
<accession>A0A6I3P584</accession>
<dbReference type="GO" id="GO:0006750">
    <property type="term" value="P:glutathione biosynthetic process"/>
    <property type="evidence" value="ECO:0007669"/>
    <property type="project" value="InterPro"/>
</dbReference>
<proteinExistence type="predicted"/>
<name>A0A6I3P584_STRPA</name>
<dbReference type="PANTHER" id="PTHR34378:SF1">
    <property type="entry name" value="GLUTAMATE--CYSTEINE LIGASE, CHLOROPLASTIC"/>
    <property type="match status" value="1"/>
</dbReference>
<evidence type="ECO:0000256" key="1">
    <source>
        <dbReference type="ARBA" id="ARBA00012220"/>
    </source>
</evidence>
<comment type="catalytic activity">
    <reaction evidence="5">
        <text>L-cysteine + L-glutamate + ATP = gamma-L-glutamyl-L-cysteine + ADP + phosphate + H(+)</text>
        <dbReference type="Rhea" id="RHEA:13285"/>
        <dbReference type="ChEBI" id="CHEBI:15378"/>
        <dbReference type="ChEBI" id="CHEBI:29985"/>
        <dbReference type="ChEBI" id="CHEBI:30616"/>
        <dbReference type="ChEBI" id="CHEBI:35235"/>
        <dbReference type="ChEBI" id="CHEBI:43474"/>
        <dbReference type="ChEBI" id="CHEBI:58173"/>
        <dbReference type="ChEBI" id="CHEBI:456216"/>
        <dbReference type="EC" id="6.3.2.2"/>
    </reaction>
</comment>
<dbReference type="GO" id="GO:0004357">
    <property type="term" value="F:glutamate-cysteine ligase activity"/>
    <property type="evidence" value="ECO:0007669"/>
    <property type="project" value="InterPro"/>
</dbReference>
<evidence type="ECO:0000256" key="3">
    <source>
        <dbReference type="ARBA" id="ARBA00022741"/>
    </source>
</evidence>
<dbReference type="RefSeq" id="WP_155199142.1">
    <property type="nucleotide sequence ID" value="NZ_JASHCX010000012.1"/>
</dbReference>
<dbReference type="GO" id="GO:0005524">
    <property type="term" value="F:ATP binding"/>
    <property type="evidence" value="ECO:0007669"/>
    <property type="project" value="UniProtKB-KW"/>
</dbReference>
<keyword evidence="3" id="KW-0547">Nucleotide-binding</keyword>
<evidence type="ECO:0000256" key="2">
    <source>
        <dbReference type="ARBA" id="ARBA00022598"/>
    </source>
</evidence>
<dbReference type="Pfam" id="PF04107">
    <property type="entry name" value="GCS2"/>
    <property type="match status" value="1"/>
</dbReference>
<dbReference type="AlphaFoldDB" id="A0A6I3P584"/>
<comment type="caution">
    <text evidence="7">The sequence shown here is derived from an EMBL/GenBank/DDBJ whole genome shotgun (WGS) entry which is preliminary data.</text>
</comment>
<dbReference type="EC" id="6.3.2.2" evidence="1"/>
<evidence type="ECO:0000313" key="7">
    <source>
        <dbReference type="EMBL" id="MTR41528.1"/>
    </source>
</evidence>
<organism evidence="7 8">
    <name type="scientific">Streptococcus parasanguinis</name>
    <dbReference type="NCBI Taxonomy" id="1318"/>
    <lineage>
        <taxon>Bacteria</taxon>
        <taxon>Bacillati</taxon>
        <taxon>Bacillota</taxon>
        <taxon>Bacilli</taxon>
        <taxon>Lactobacillales</taxon>
        <taxon>Streptococcaceae</taxon>
        <taxon>Streptococcus</taxon>
    </lineage>
</organism>
<keyword evidence="2" id="KW-0436">Ligase</keyword>